<dbReference type="EMBL" id="LR730082">
    <property type="protein sequence ID" value="VWP02284.1"/>
    <property type="molecule type" value="Genomic_DNA"/>
</dbReference>
<protein>
    <submittedName>
        <fullName evidence="1">N/A</fullName>
    </submittedName>
</protein>
<name>A0A5K1K7E0_9APHY</name>
<evidence type="ECO:0000313" key="1">
    <source>
        <dbReference type="EMBL" id="VWP02284.1"/>
    </source>
</evidence>
<organism evidence="1">
    <name type="scientific">Ganoderma boninense</name>
    <dbReference type="NCBI Taxonomy" id="34458"/>
    <lineage>
        <taxon>Eukaryota</taxon>
        <taxon>Fungi</taxon>
        <taxon>Dikarya</taxon>
        <taxon>Basidiomycota</taxon>
        <taxon>Agaricomycotina</taxon>
        <taxon>Agaricomycetes</taxon>
        <taxon>Polyporales</taxon>
        <taxon>Polyporaceae</taxon>
        <taxon>Ganoderma</taxon>
    </lineage>
</organism>
<dbReference type="AlphaFoldDB" id="A0A5K1K7E0"/>
<gene>
    <name evidence="1" type="primary">Q8NJQ2</name>
</gene>
<proteinExistence type="predicted"/>
<sequence>MVILTRIYNPFEHTVEVPSLLDTHNALVAAMKYQMQKAIGILRDFLNSRKSAITLSGERLLLYAIACRFDLRDLAVAIARATLRTDVASTLFPEIENVDVSAGYLHRLLDYRRRCRAAITRIFERRDWLPGSWLQRVQNAPCAQLTIPNPMRRGMATLPPSPTTMPSSGKLMCWYEPYMKAAAASASWPSSASVTRDDVLYAGLGVKPAYSGVPTAGTSESELLQTFRCSLCMHGKGAVELFQFSQHVASTITTLEREVRFIPRELEVV</sequence>
<reference evidence="1" key="1">
    <citation type="submission" date="2019-10" db="EMBL/GenBank/DDBJ databases">
        <authorList>
            <person name="Nor Muhammad N."/>
        </authorList>
    </citation>
    <scope>NUCLEOTIDE SEQUENCE</scope>
</reference>
<accession>A0A5K1K7E0</accession>